<dbReference type="AlphaFoldDB" id="M0JGL4"/>
<proteinExistence type="predicted"/>
<keyword evidence="2" id="KW-1185">Reference proteome</keyword>
<dbReference type="PANTHER" id="PTHR39662">
    <property type="entry name" value="DUF354 DOMAIN-CONTAINING PROTEIN-RELATED"/>
    <property type="match status" value="1"/>
</dbReference>
<dbReference type="InterPro" id="IPR007152">
    <property type="entry name" value="DUF354"/>
</dbReference>
<name>M0JGL4_9EURY</name>
<dbReference type="EMBL" id="AOLP01000001">
    <property type="protein sequence ID" value="EMA08267.1"/>
    <property type="molecule type" value="Genomic_DNA"/>
</dbReference>
<dbReference type="Proteomes" id="UP000011553">
    <property type="component" value="Unassembled WGS sequence"/>
</dbReference>
<dbReference type="Pfam" id="PF04007">
    <property type="entry name" value="DUF354"/>
    <property type="match status" value="1"/>
</dbReference>
<evidence type="ECO:0000313" key="2">
    <source>
        <dbReference type="Proteomes" id="UP000011553"/>
    </source>
</evidence>
<reference evidence="1 2" key="1">
    <citation type="journal article" date="2014" name="PLoS Genet.">
        <title>Phylogenetically driven sequencing of extremely halophilic archaea reveals strategies for static and dynamic osmo-response.</title>
        <authorList>
            <person name="Becker E.A."/>
            <person name="Seitzer P.M."/>
            <person name="Tritt A."/>
            <person name="Larsen D."/>
            <person name="Krusor M."/>
            <person name="Yao A.I."/>
            <person name="Wu D."/>
            <person name="Madern D."/>
            <person name="Eisen J.A."/>
            <person name="Darling A.E."/>
            <person name="Facciotti M.T."/>
        </authorList>
    </citation>
    <scope>NUCLEOTIDE SEQUENCE [LARGE SCALE GENOMIC DNA]</scope>
    <source>
        <strain evidence="1 2">ATCC 35960</strain>
    </source>
</reference>
<comment type="caution">
    <text evidence="1">The sequence shown here is derived from an EMBL/GenBank/DDBJ whole genome shotgun (WGS) entry which is preliminary data.</text>
</comment>
<accession>M0JGL4</accession>
<evidence type="ECO:0000313" key="1">
    <source>
        <dbReference type="EMBL" id="EMA08267.1"/>
    </source>
</evidence>
<protein>
    <recommendedName>
        <fullName evidence="3">DUF354 domain-containing protein</fullName>
    </recommendedName>
</protein>
<gene>
    <name evidence="1" type="ORF">C438_00460</name>
</gene>
<organism evidence="1 2">
    <name type="scientific">Haloferax denitrificans ATCC 35960</name>
    <dbReference type="NCBI Taxonomy" id="662478"/>
    <lineage>
        <taxon>Archaea</taxon>
        <taxon>Methanobacteriati</taxon>
        <taxon>Methanobacteriota</taxon>
        <taxon>Stenosarchaea group</taxon>
        <taxon>Halobacteria</taxon>
        <taxon>Halobacteriales</taxon>
        <taxon>Haloferacaceae</taxon>
        <taxon>Haloferax</taxon>
    </lineage>
</organism>
<dbReference type="PIRSF" id="PIRSF005357">
    <property type="entry name" value="UCP005357"/>
    <property type="match status" value="1"/>
</dbReference>
<evidence type="ECO:0008006" key="3">
    <source>
        <dbReference type="Google" id="ProtNLM"/>
    </source>
</evidence>
<dbReference type="PANTHER" id="PTHR39662:SF1">
    <property type="entry name" value="DUF354 DOMAIN-CONTAINING PROTEIN"/>
    <property type="match status" value="1"/>
</dbReference>
<dbReference type="SUPFAM" id="SSF53756">
    <property type="entry name" value="UDP-Glycosyltransferase/glycogen phosphorylase"/>
    <property type="match status" value="1"/>
</dbReference>
<dbReference type="RefSeq" id="WP_004967230.1">
    <property type="nucleotide sequence ID" value="NZ_AOLP01000001.1"/>
</dbReference>
<dbReference type="PATRIC" id="fig|662478.6.peg.97"/>
<sequence length="350" mass="38958">MKVLITIQHPAHVHFFRPIVEKLDRNGDDVRILARGKDIVEDLLDSYELDYDLVAKKPTSMVSLLLNQLKYEYHIIQQARTFSPDLLLAIGEPSIAHAGTLVGGTSIVFTDTEHATLQNSITFPFADYVCTPETYTEDLGEKQLRYPGFHELSYLHPNEFSPDPAVLDKVGLDPDDTAVILRLVSWEAVHDIGNKGLDRVAKLVTDLEAQGVRVLITSEADLPSSVEHCRVNLPVHKMHDLIYYADLLLGESGTMAIESAVLGTPSIFVSSLSAGVLDEVEHEYQLCSQLPPDCAYDELLGVIEGLLDTSDDTWNARRKALLDDKIDVSEHVLELADKLNSDSRDFRLNV</sequence>